<dbReference type="AlphaFoldDB" id="A0AAN6S9Q5"/>
<comment type="caution">
    <text evidence="4">The sequence shown here is derived from an EMBL/GenBank/DDBJ whole genome shotgun (WGS) entry which is preliminary data.</text>
</comment>
<dbReference type="PANTHER" id="PTHR24189">
    <property type="entry name" value="MYOTROPHIN"/>
    <property type="match status" value="1"/>
</dbReference>
<dbReference type="InterPro" id="IPR036770">
    <property type="entry name" value="Ankyrin_rpt-contain_sf"/>
</dbReference>
<reference evidence="5" key="1">
    <citation type="journal article" date="2023" name="Mol. Phylogenet. Evol.">
        <title>Genome-scale phylogeny and comparative genomics of the fungal order Sordariales.</title>
        <authorList>
            <person name="Hensen N."/>
            <person name="Bonometti L."/>
            <person name="Westerberg I."/>
            <person name="Brannstrom I.O."/>
            <person name="Guillou S."/>
            <person name="Cros-Aarteil S."/>
            <person name="Calhoun S."/>
            <person name="Haridas S."/>
            <person name="Kuo A."/>
            <person name="Mondo S."/>
            <person name="Pangilinan J."/>
            <person name="Riley R."/>
            <person name="LaButti K."/>
            <person name="Andreopoulos B."/>
            <person name="Lipzen A."/>
            <person name="Chen C."/>
            <person name="Yan M."/>
            <person name="Daum C."/>
            <person name="Ng V."/>
            <person name="Clum A."/>
            <person name="Steindorff A."/>
            <person name="Ohm R.A."/>
            <person name="Martin F."/>
            <person name="Silar P."/>
            <person name="Natvig D.O."/>
            <person name="Lalanne C."/>
            <person name="Gautier V."/>
            <person name="Ament-Velasquez S.L."/>
            <person name="Kruys A."/>
            <person name="Hutchinson M.I."/>
            <person name="Powell A.J."/>
            <person name="Barry K."/>
            <person name="Miller A.N."/>
            <person name="Grigoriev I.V."/>
            <person name="Debuchy R."/>
            <person name="Gladieux P."/>
            <person name="Hiltunen Thoren M."/>
            <person name="Johannesson H."/>
        </authorList>
    </citation>
    <scope>NUCLEOTIDE SEQUENCE [LARGE SCALE GENOMIC DNA]</scope>
    <source>
        <strain evidence="5">CBS 340.73</strain>
    </source>
</reference>
<sequence>MATTATLSKLELLPTELFYPIFDGVGRSDVAAVTRLLRCSRHLKARIEPMLYTRMEDVHGYAMRRAAIRGNTDAIRLIVSYDGSTGVALSPPWFSNITDNNNSLSSREALLQLALYLAFKHRHVEACKLLLELGARLDRVDVVDAAADDEEAWQKSLSSAQQQRQHKAQLRGLVSSIFSRAGIRAAPRLAHLFFEAGLDLQVKKAGQGPEIQQPLIRLIKFGAPTELIRFVLDERGADPNRVYNAVGCRPVECTSALSEAVLAKSPETCRLLLARGASIHGPAVGKATAKALHLPVFAAAHAMAVAQTAQDYESATAMMQLCLDSGADINQRAPLYGSPLPPRHRGLPGYGKVTGYAQHYEANVIHVFLDSLVLPTLRDDGRGAAAAAGDHANDNKSHNEEAVNQQPEIKILIDGLRYLFSHGASVLNASVLIASVLDASVLKAPRFGGTGCGSCRPSQDRYPYYDQPILWPLESFYGRARARNNGRSRGAYYCRPLPPLLLLLSKWGPRNYAQYGDSAAKKRLYSQQALADHAGCLALAQCLIKHDGGDDDGRYNSYINNFKSLLSTYTQGIGSGYPDLETDRLADRLVADVPYGDQGASEVLFHFVFSHPWNDVSACAPNAWTRAVVEKLVDQRGADINASFVNDTWFTGRHDGRLYPQPLLYHLFRPYGKIYHSISRGVFYDGAEEFLRLLLEKGADPEVPNAFQETLIDVLAIFFHDPVYNGGNQTPEKVVRRRQCVLKIMDILRGAVRKLHGKEIALPDLALPDTEEYVAVRSADEAKEL</sequence>
<keyword evidence="5" id="KW-1185">Reference proteome</keyword>
<evidence type="ECO:0000313" key="4">
    <source>
        <dbReference type="EMBL" id="KAK3945006.1"/>
    </source>
</evidence>
<feature type="compositionally biased region" description="Basic and acidic residues" evidence="3">
    <location>
        <begin position="391"/>
        <end position="401"/>
    </location>
</feature>
<name>A0AAN6S9Q5_9PEZI</name>
<evidence type="ECO:0000256" key="3">
    <source>
        <dbReference type="SAM" id="MobiDB-lite"/>
    </source>
</evidence>
<evidence type="ECO:0000313" key="5">
    <source>
        <dbReference type="Proteomes" id="UP001303473"/>
    </source>
</evidence>
<dbReference type="EMBL" id="MU853756">
    <property type="protein sequence ID" value="KAK3945006.1"/>
    <property type="molecule type" value="Genomic_DNA"/>
</dbReference>
<accession>A0AAN6S9Q5</accession>
<keyword evidence="2" id="KW-0040">ANK repeat</keyword>
<dbReference type="Proteomes" id="UP001303473">
    <property type="component" value="Unassembled WGS sequence"/>
</dbReference>
<keyword evidence="1" id="KW-0677">Repeat</keyword>
<evidence type="ECO:0000256" key="1">
    <source>
        <dbReference type="ARBA" id="ARBA00022737"/>
    </source>
</evidence>
<dbReference type="InterPro" id="IPR002110">
    <property type="entry name" value="Ankyrin_rpt"/>
</dbReference>
<dbReference type="SUPFAM" id="SSF48403">
    <property type="entry name" value="Ankyrin repeat"/>
    <property type="match status" value="1"/>
</dbReference>
<evidence type="ECO:0000256" key="2">
    <source>
        <dbReference type="ARBA" id="ARBA00023043"/>
    </source>
</evidence>
<dbReference type="Gene3D" id="1.25.40.20">
    <property type="entry name" value="Ankyrin repeat-containing domain"/>
    <property type="match status" value="2"/>
</dbReference>
<protein>
    <submittedName>
        <fullName evidence="4">Uncharacterized protein</fullName>
    </submittedName>
</protein>
<proteinExistence type="predicted"/>
<organism evidence="4 5">
    <name type="scientific">Diplogelasinospora grovesii</name>
    <dbReference type="NCBI Taxonomy" id="303347"/>
    <lineage>
        <taxon>Eukaryota</taxon>
        <taxon>Fungi</taxon>
        <taxon>Dikarya</taxon>
        <taxon>Ascomycota</taxon>
        <taxon>Pezizomycotina</taxon>
        <taxon>Sordariomycetes</taxon>
        <taxon>Sordariomycetidae</taxon>
        <taxon>Sordariales</taxon>
        <taxon>Diplogelasinosporaceae</taxon>
        <taxon>Diplogelasinospora</taxon>
    </lineage>
</organism>
<feature type="region of interest" description="Disordered" evidence="3">
    <location>
        <begin position="383"/>
        <end position="402"/>
    </location>
</feature>
<dbReference type="InterPro" id="IPR050745">
    <property type="entry name" value="Multifunctional_regulatory"/>
</dbReference>
<dbReference type="SMART" id="SM00248">
    <property type="entry name" value="ANK"/>
    <property type="match status" value="3"/>
</dbReference>
<gene>
    <name evidence="4" type="ORF">QBC46DRAFT_131538</name>
</gene>
<dbReference type="PANTHER" id="PTHR24189:SF50">
    <property type="entry name" value="ANKYRIN REPEAT AND SOCS BOX PROTEIN 2"/>
    <property type="match status" value="1"/>
</dbReference>